<evidence type="ECO:0000259" key="1">
    <source>
        <dbReference type="PROSITE" id="PS50878"/>
    </source>
</evidence>
<comment type="caution">
    <text evidence="2">The sequence shown here is derived from an EMBL/GenBank/DDBJ whole genome shotgun (WGS) entry which is preliminary data.</text>
</comment>
<name>A0A2T9YWN9_9FUNG</name>
<feature type="domain" description="Reverse transcriptase" evidence="1">
    <location>
        <begin position="1"/>
        <end position="89"/>
    </location>
</feature>
<evidence type="ECO:0000313" key="2">
    <source>
        <dbReference type="EMBL" id="PVU96745.1"/>
    </source>
</evidence>
<reference evidence="2 3" key="1">
    <citation type="journal article" date="2018" name="MBio">
        <title>Comparative Genomics Reveals the Core Gene Toolbox for the Fungus-Insect Symbiosis.</title>
        <authorList>
            <person name="Wang Y."/>
            <person name="Stata M."/>
            <person name="Wang W."/>
            <person name="Stajich J.E."/>
            <person name="White M.M."/>
            <person name="Moncalvo J.M."/>
        </authorList>
    </citation>
    <scope>NUCLEOTIDE SEQUENCE [LARGE SCALE GENOMIC DNA]</scope>
    <source>
        <strain evidence="2 3">SWE-8-4</strain>
    </source>
</reference>
<dbReference type="InterPro" id="IPR000477">
    <property type="entry name" value="RT_dom"/>
</dbReference>
<dbReference type="AlphaFoldDB" id="A0A2T9YWN9"/>
<sequence length="203" mass="22886">MTGVSVPGLDKKISGLLFADDAVILSESADDLQKSLNILTEWCKRWDMNVNSKKCGIMAINCSTDTTFKIQNQLIPSAGTSCNWMGLKLVYPELKTHIKYMFKIRNGTYWTAQRYAKSGFIEKKYIEECPFCRKISLETIEHMLLEFGKLLGEELKLSSTRICSDPTVLCVKTTLATAKFLNAIAIPRYLMLSIIRLVPIPCS</sequence>
<dbReference type="InterPro" id="IPR043502">
    <property type="entry name" value="DNA/RNA_pol_sf"/>
</dbReference>
<organism evidence="2 3">
    <name type="scientific">Smittium simulii</name>
    <dbReference type="NCBI Taxonomy" id="133385"/>
    <lineage>
        <taxon>Eukaryota</taxon>
        <taxon>Fungi</taxon>
        <taxon>Fungi incertae sedis</taxon>
        <taxon>Zoopagomycota</taxon>
        <taxon>Kickxellomycotina</taxon>
        <taxon>Harpellomycetes</taxon>
        <taxon>Harpellales</taxon>
        <taxon>Legeriomycetaceae</taxon>
        <taxon>Smittium</taxon>
    </lineage>
</organism>
<gene>
    <name evidence="2" type="ORF">BB561_000983</name>
</gene>
<dbReference type="PROSITE" id="PS50878">
    <property type="entry name" value="RT_POL"/>
    <property type="match status" value="1"/>
</dbReference>
<protein>
    <recommendedName>
        <fullName evidence="1">Reverse transcriptase domain-containing protein</fullName>
    </recommendedName>
</protein>
<dbReference type="EMBL" id="MBFR01000025">
    <property type="protein sequence ID" value="PVU96745.1"/>
    <property type="molecule type" value="Genomic_DNA"/>
</dbReference>
<accession>A0A2T9YWN9</accession>
<proteinExistence type="predicted"/>
<dbReference type="Proteomes" id="UP000245383">
    <property type="component" value="Unassembled WGS sequence"/>
</dbReference>
<keyword evidence="3" id="KW-1185">Reference proteome</keyword>
<dbReference type="SUPFAM" id="SSF56672">
    <property type="entry name" value="DNA/RNA polymerases"/>
    <property type="match status" value="1"/>
</dbReference>
<dbReference type="OrthoDB" id="5563084at2759"/>
<evidence type="ECO:0000313" key="3">
    <source>
        <dbReference type="Proteomes" id="UP000245383"/>
    </source>
</evidence>
<dbReference type="Pfam" id="PF00078">
    <property type="entry name" value="RVT_1"/>
    <property type="match status" value="1"/>
</dbReference>